<dbReference type="PANTHER" id="PTHR46401">
    <property type="entry name" value="GLYCOSYLTRANSFERASE WBBK-RELATED"/>
    <property type="match status" value="1"/>
</dbReference>
<dbReference type="AlphaFoldDB" id="A0A6J6D1T2"/>
<reference evidence="3" key="1">
    <citation type="submission" date="2020-05" db="EMBL/GenBank/DDBJ databases">
        <authorList>
            <person name="Chiriac C."/>
            <person name="Salcher M."/>
            <person name="Ghai R."/>
            <person name="Kavagutti S V."/>
        </authorList>
    </citation>
    <scope>NUCLEOTIDE SEQUENCE</scope>
</reference>
<gene>
    <name evidence="3" type="ORF">UFOPK1591_00500</name>
</gene>
<evidence type="ECO:0000313" key="3">
    <source>
        <dbReference type="EMBL" id="CAB4557712.1"/>
    </source>
</evidence>
<proteinExistence type="predicted"/>
<dbReference type="InterPro" id="IPR001296">
    <property type="entry name" value="Glyco_trans_1"/>
</dbReference>
<dbReference type="CDD" id="cd03809">
    <property type="entry name" value="GT4_MtfB-like"/>
    <property type="match status" value="1"/>
</dbReference>
<dbReference type="PANTHER" id="PTHR46401:SF2">
    <property type="entry name" value="GLYCOSYLTRANSFERASE WBBK-RELATED"/>
    <property type="match status" value="1"/>
</dbReference>
<accession>A0A6J6D1T2</accession>
<sequence length="245" mass="25905">MITRAVAHADAIVVPTQAVAEQLITAFQGQATGLRQRIHIIGGAASLVPASKPEADRSIAHLELPSGPFVVFVGTREPRKGLDLLIPAVARVPDLSLVLVGPGGWGTLNIRKISQKSGMELSGTNKRLFVTGVLDDIALATVIERAQTLVMPSRAEGFGLPLVEAMHLGTPVVHSSDPALVEVAGGAGISFELNDSDSKNIELLSAAIVDAAENRHSLRAAGMQRAQAFSWGESARRIWDIHLNL</sequence>
<feature type="domain" description="Glycosyl transferase family 1" evidence="2">
    <location>
        <begin position="66"/>
        <end position="219"/>
    </location>
</feature>
<dbReference type="Gene3D" id="3.40.50.2000">
    <property type="entry name" value="Glycogen Phosphorylase B"/>
    <property type="match status" value="2"/>
</dbReference>
<dbReference type="GO" id="GO:0009103">
    <property type="term" value="P:lipopolysaccharide biosynthetic process"/>
    <property type="evidence" value="ECO:0007669"/>
    <property type="project" value="TreeGrafter"/>
</dbReference>
<dbReference type="Pfam" id="PF00534">
    <property type="entry name" value="Glycos_transf_1"/>
    <property type="match status" value="1"/>
</dbReference>
<evidence type="ECO:0000259" key="2">
    <source>
        <dbReference type="Pfam" id="PF00534"/>
    </source>
</evidence>
<dbReference type="GO" id="GO:0016757">
    <property type="term" value="F:glycosyltransferase activity"/>
    <property type="evidence" value="ECO:0007669"/>
    <property type="project" value="InterPro"/>
</dbReference>
<dbReference type="SUPFAM" id="SSF53756">
    <property type="entry name" value="UDP-Glycosyltransferase/glycogen phosphorylase"/>
    <property type="match status" value="1"/>
</dbReference>
<protein>
    <submittedName>
        <fullName evidence="3">Unannotated protein</fullName>
    </submittedName>
</protein>
<dbReference type="EMBL" id="CAEZTD010000025">
    <property type="protein sequence ID" value="CAB4557712.1"/>
    <property type="molecule type" value="Genomic_DNA"/>
</dbReference>
<organism evidence="3">
    <name type="scientific">freshwater metagenome</name>
    <dbReference type="NCBI Taxonomy" id="449393"/>
    <lineage>
        <taxon>unclassified sequences</taxon>
        <taxon>metagenomes</taxon>
        <taxon>ecological metagenomes</taxon>
    </lineage>
</organism>
<evidence type="ECO:0000256" key="1">
    <source>
        <dbReference type="ARBA" id="ARBA00022679"/>
    </source>
</evidence>
<name>A0A6J6D1T2_9ZZZZ</name>
<keyword evidence="1" id="KW-0808">Transferase</keyword>